<reference evidence="3" key="1">
    <citation type="journal article" date="2009" name="Genome Res.">
        <title>Comparative genomic analyses of the human fungal pathogens Coccidioides and their relatives.</title>
        <authorList>
            <person name="Sharpton T.J."/>
            <person name="Stajich J.E."/>
            <person name="Rounsley S.D."/>
            <person name="Gardner M.J."/>
            <person name="Wortman J.R."/>
            <person name="Jordar V.S."/>
            <person name="Maiti R."/>
            <person name="Kodira C.D."/>
            <person name="Neafsey D.E."/>
            <person name="Zeng Q."/>
            <person name="Hung C.-Y."/>
            <person name="McMahan C."/>
            <person name="Muszewska A."/>
            <person name="Grynberg M."/>
            <person name="Mandel M.A."/>
            <person name="Kellner E.M."/>
            <person name="Barker B.M."/>
            <person name="Galgiani J.N."/>
            <person name="Orbach M.J."/>
            <person name="Kirkland T.N."/>
            <person name="Cole G.T."/>
            <person name="Henn M.R."/>
            <person name="Birren B.W."/>
            <person name="Taylor J.W."/>
        </authorList>
    </citation>
    <scope>NUCLEOTIDE SEQUENCE [LARGE SCALE GENOMIC DNA]</scope>
    <source>
        <strain evidence="3">RS</strain>
    </source>
</reference>
<reference evidence="3" key="2">
    <citation type="journal article" date="2010" name="Genome Res.">
        <title>Population genomic sequencing of Coccidioides fungi reveals recent hybridization and transposon control.</title>
        <authorList>
            <person name="Neafsey D.E."/>
            <person name="Barker B.M."/>
            <person name="Sharpton T.J."/>
            <person name="Stajich J.E."/>
            <person name="Park D.J."/>
            <person name="Whiston E."/>
            <person name="Hung C.-Y."/>
            <person name="McMahan C."/>
            <person name="White J."/>
            <person name="Sykes S."/>
            <person name="Heiman D."/>
            <person name="Young S."/>
            <person name="Zeng Q."/>
            <person name="Abouelleil A."/>
            <person name="Aftuck L."/>
            <person name="Bessette D."/>
            <person name="Brown A."/>
            <person name="FitzGerald M."/>
            <person name="Lui A."/>
            <person name="Macdonald J.P."/>
            <person name="Priest M."/>
            <person name="Orbach M.J."/>
            <person name="Galgiani J.N."/>
            <person name="Kirkland T.N."/>
            <person name="Cole G.T."/>
            <person name="Birren B.W."/>
            <person name="Henn M.R."/>
            <person name="Taylor J.W."/>
            <person name="Rounsley S.D."/>
        </authorList>
    </citation>
    <scope>GENOME REANNOTATION</scope>
    <source>
        <strain evidence="3">RS</strain>
    </source>
</reference>
<keyword evidence="3" id="KW-1185">Reference proteome</keyword>
<proteinExistence type="predicted"/>
<dbReference type="InParanoid" id="J3K8C8"/>
<gene>
    <name evidence="2" type="ORF">CIMG_06540</name>
</gene>
<protein>
    <submittedName>
        <fullName evidence="2">Uncharacterized protein</fullName>
    </submittedName>
</protein>
<organism evidence="2 3">
    <name type="scientific">Coccidioides immitis (strain RS)</name>
    <name type="common">Valley fever fungus</name>
    <dbReference type="NCBI Taxonomy" id="246410"/>
    <lineage>
        <taxon>Eukaryota</taxon>
        <taxon>Fungi</taxon>
        <taxon>Dikarya</taxon>
        <taxon>Ascomycota</taxon>
        <taxon>Pezizomycotina</taxon>
        <taxon>Eurotiomycetes</taxon>
        <taxon>Eurotiomycetidae</taxon>
        <taxon>Onygenales</taxon>
        <taxon>Onygenaceae</taxon>
        <taxon>Coccidioides</taxon>
    </lineage>
</organism>
<accession>J3K8C8</accession>
<dbReference type="EMBL" id="GG704912">
    <property type="protein sequence ID" value="EAS31061.3"/>
    <property type="molecule type" value="Genomic_DNA"/>
</dbReference>
<name>J3K8C8_COCIM</name>
<evidence type="ECO:0000256" key="1">
    <source>
        <dbReference type="SAM" id="MobiDB-lite"/>
    </source>
</evidence>
<dbReference type="OrthoDB" id="4199003at2759"/>
<dbReference type="KEGG" id="cim:CIMG_06540"/>
<evidence type="ECO:0000313" key="2">
    <source>
        <dbReference type="EMBL" id="EAS31061.3"/>
    </source>
</evidence>
<dbReference type="Proteomes" id="UP000001261">
    <property type="component" value="Unassembled WGS sequence"/>
</dbReference>
<dbReference type="VEuPathDB" id="FungiDB:CIMG_06540"/>
<sequence length="277" mass="31683">MYPELLPKPSRDANTAAARDVAHAPDSPTRHRHGGYVPRKAFPQNRRREEICFMQNLFRESLEDLLFSKLYYLDNYVDQEAIHCLEGPKMYEFALSLPDIVLFTEHNYRQQQRCCRWSASKGNLHIALSNLIQLQDCFMWKGPGPGDLQFGVQFNATRRPGAIPVEVAWHPDYISFQLFLSFQLFSNPVLEGDPLRLVPAYRAISRDLSMLETLVWNNSVSGFQGVVPFLSDAAERNLQPETAVQPGAGGEDVNFYTAQFIVTGIYKQYFDSKTYCE</sequence>
<evidence type="ECO:0000313" key="3">
    <source>
        <dbReference type="Proteomes" id="UP000001261"/>
    </source>
</evidence>
<feature type="region of interest" description="Disordered" evidence="1">
    <location>
        <begin position="1"/>
        <end position="40"/>
    </location>
</feature>
<dbReference type="AlphaFoldDB" id="J3K8C8"/>
<dbReference type="GeneID" id="4561019"/>
<dbReference type="RefSeq" id="XP_001242644.2">
    <property type="nucleotide sequence ID" value="XM_001242643.2"/>
</dbReference>